<accession>A0ABR6HSL4</accession>
<comment type="caution">
    <text evidence="1">The sequence shown here is derived from an EMBL/GenBank/DDBJ whole genome shotgun (WGS) entry which is preliminary data.</text>
</comment>
<evidence type="ECO:0008006" key="3">
    <source>
        <dbReference type="Google" id="ProtNLM"/>
    </source>
</evidence>
<proteinExistence type="predicted"/>
<keyword evidence="2" id="KW-1185">Reference proteome</keyword>
<gene>
    <name evidence="1" type="ORF">FHS00_003002</name>
</gene>
<dbReference type="RefSeq" id="WP_183474878.1">
    <property type="nucleotide sequence ID" value="NZ_JACIBX010000014.1"/>
</dbReference>
<protein>
    <recommendedName>
        <fullName evidence="3">HK97 gp10 family phage protein</fullName>
    </recommendedName>
</protein>
<sequence length="158" mass="17365">MAKLKITSMSDPRPEEELLEMAETVLHAVNGRATTWTLDASTVRWIALKMEKRLTDGGVTKRNLVGTVIKYTPGGPGGAYARKARSVATTSVTLQRVTDGWRLAAAEKVSRRSDSGEKLDIRISKAARADMLRRTFENIAVHAVTRRANQEPQFGEAA</sequence>
<reference evidence="1 2" key="1">
    <citation type="submission" date="2020-08" db="EMBL/GenBank/DDBJ databases">
        <title>Genomic Encyclopedia of Type Strains, Phase III (KMG-III): the genomes of soil and plant-associated and newly described type strains.</title>
        <authorList>
            <person name="Whitman W."/>
        </authorList>
    </citation>
    <scope>NUCLEOTIDE SEQUENCE [LARGE SCALE GENOMIC DNA]</scope>
    <source>
        <strain evidence="1 2">CECT 8572</strain>
    </source>
</reference>
<dbReference type="Proteomes" id="UP000576152">
    <property type="component" value="Unassembled WGS sequence"/>
</dbReference>
<evidence type="ECO:0000313" key="2">
    <source>
        <dbReference type="Proteomes" id="UP000576152"/>
    </source>
</evidence>
<name>A0ABR6HSL4_9RHOB</name>
<organism evidence="1 2">
    <name type="scientific">Limimaricola variabilis</name>
    <dbReference type="NCBI Taxonomy" id="1492771"/>
    <lineage>
        <taxon>Bacteria</taxon>
        <taxon>Pseudomonadati</taxon>
        <taxon>Pseudomonadota</taxon>
        <taxon>Alphaproteobacteria</taxon>
        <taxon>Rhodobacterales</taxon>
        <taxon>Paracoccaceae</taxon>
        <taxon>Limimaricola</taxon>
    </lineage>
</organism>
<dbReference type="EMBL" id="JACIBX010000014">
    <property type="protein sequence ID" value="MBB3713398.1"/>
    <property type="molecule type" value="Genomic_DNA"/>
</dbReference>
<evidence type="ECO:0000313" key="1">
    <source>
        <dbReference type="EMBL" id="MBB3713398.1"/>
    </source>
</evidence>